<sequence>FGFNQTCLSLNDKEQFSVPPLPVFMQYLNDYVEKEFWEEKKRVDRKRKASTIEQIDQNCKKARNEEDNNDCLTLNAPPPPRIIVMDEMEEEK</sequence>
<reference evidence="1" key="1">
    <citation type="submission" date="2023-10" db="EMBL/GenBank/DDBJ databases">
        <title>Genome assembly of Pristionchus species.</title>
        <authorList>
            <person name="Yoshida K."/>
            <person name="Sommer R.J."/>
        </authorList>
    </citation>
    <scope>NUCLEOTIDE SEQUENCE</scope>
    <source>
        <strain evidence="1">RS0144</strain>
    </source>
</reference>
<evidence type="ECO:0000313" key="2">
    <source>
        <dbReference type="Proteomes" id="UP001432027"/>
    </source>
</evidence>
<dbReference type="AlphaFoldDB" id="A0AAV5TG74"/>
<accession>A0AAV5TG74</accession>
<name>A0AAV5TG74_9BILA</name>
<gene>
    <name evidence="1" type="ORF">PENTCL1PPCAC_13891</name>
</gene>
<protein>
    <submittedName>
        <fullName evidence="1">Uncharacterized protein</fullName>
    </submittedName>
</protein>
<proteinExistence type="predicted"/>
<comment type="caution">
    <text evidence="1">The sequence shown here is derived from an EMBL/GenBank/DDBJ whole genome shotgun (WGS) entry which is preliminary data.</text>
</comment>
<organism evidence="1 2">
    <name type="scientific">Pristionchus entomophagus</name>
    <dbReference type="NCBI Taxonomy" id="358040"/>
    <lineage>
        <taxon>Eukaryota</taxon>
        <taxon>Metazoa</taxon>
        <taxon>Ecdysozoa</taxon>
        <taxon>Nematoda</taxon>
        <taxon>Chromadorea</taxon>
        <taxon>Rhabditida</taxon>
        <taxon>Rhabditina</taxon>
        <taxon>Diplogasteromorpha</taxon>
        <taxon>Diplogasteroidea</taxon>
        <taxon>Neodiplogasteridae</taxon>
        <taxon>Pristionchus</taxon>
    </lineage>
</organism>
<feature type="non-terminal residue" evidence="1">
    <location>
        <position position="1"/>
    </location>
</feature>
<dbReference type="Proteomes" id="UP001432027">
    <property type="component" value="Unassembled WGS sequence"/>
</dbReference>
<keyword evidence="2" id="KW-1185">Reference proteome</keyword>
<feature type="non-terminal residue" evidence="1">
    <location>
        <position position="92"/>
    </location>
</feature>
<dbReference type="EMBL" id="BTSX01000004">
    <property type="protein sequence ID" value="GMS91716.1"/>
    <property type="molecule type" value="Genomic_DNA"/>
</dbReference>
<evidence type="ECO:0000313" key="1">
    <source>
        <dbReference type="EMBL" id="GMS91716.1"/>
    </source>
</evidence>